<dbReference type="CDD" id="cd06558">
    <property type="entry name" value="crotonase-like"/>
    <property type="match status" value="1"/>
</dbReference>
<sequence>MTDAVLLEVEDSIAKVTINRPNQRNAINHDVCEGMRDAFDRIESDDAIRVAILTGAGGMFCAGMDLKAFADGDAERILFGEFGFGGFVKRRRTKPVIAAVEGAALAGGFEFMLACDLVVAATDAKFGLPEAKLGLIAGAGGAMRLAQRIPRVRANEILLTGKPFNAATAMELGLLNEIVPQAKVMERALSLAASIAENAPMSVATSLELADSAIRMIENWDLNDQKLREIIDTADSLEGARAFVEKRRPAR</sequence>
<reference evidence="5" key="2">
    <citation type="submission" date="2020-09" db="EMBL/GenBank/DDBJ databases">
        <authorList>
            <person name="Sun Q."/>
            <person name="Zhou Y."/>
        </authorList>
    </citation>
    <scope>NUCLEOTIDE SEQUENCE</scope>
    <source>
        <strain evidence="5">CGMCC 1.16012</strain>
    </source>
</reference>
<keyword evidence="2" id="KW-0443">Lipid metabolism</keyword>
<dbReference type="AlphaFoldDB" id="A0A917EKN3"/>
<protein>
    <submittedName>
        <fullName evidence="5">Carnitinyl-CoA dehydratase</fullName>
    </submittedName>
</protein>
<dbReference type="InterPro" id="IPR001753">
    <property type="entry name" value="Enoyl-CoA_hydra/iso"/>
</dbReference>
<evidence type="ECO:0000313" key="6">
    <source>
        <dbReference type="Proteomes" id="UP000606730"/>
    </source>
</evidence>
<dbReference type="GO" id="GO:0016829">
    <property type="term" value="F:lyase activity"/>
    <property type="evidence" value="ECO:0007669"/>
    <property type="project" value="UniProtKB-KW"/>
</dbReference>
<comment type="similarity">
    <text evidence="1 4">Belongs to the enoyl-CoA hydratase/isomerase family.</text>
</comment>
<dbReference type="InterPro" id="IPR018376">
    <property type="entry name" value="Enoyl-CoA_hyd/isom_CS"/>
</dbReference>
<dbReference type="PROSITE" id="PS00166">
    <property type="entry name" value="ENOYL_COA_HYDRATASE"/>
    <property type="match status" value="1"/>
</dbReference>
<dbReference type="SUPFAM" id="SSF52096">
    <property type="entry name" value="ClpP/crotonase"/>
    <property type="match status" value="1"/>
</dbReference>
<dbReference type="RefSeq" id="WP_095595674.1">
    <property type="nucleotide sequence ID" value="NZ_BMKN01000001.1"/>
</dbReference>
<dbReference type="GO" id="GO:0006635">
    <property type="term" value="P:fatty acid beta-oxidation"/>
    <property type="evidence" value="ECO:0007669"/>
    <property type="project" value="TreeGrafter"/>
</dbReference>
<dbReference type="Gene3D" id="3.90.226.10">
    <property type="entry name" value="2-enoyl-CoA Hydratase, Chain A, domain 1"/>
    <property type="match status" value="1"/>
</dbReference>
<evidence type="ECO:0000256" key="3">
    <source>
        <dbReference type="ARBA" id="ARBA00023239"/>
    </source>
</evidence>
<dbReference type="NCBIfam" id="NF006100">
    <property type="entry name" value="PRK08252.1"/>
    <property type="match status" value="1"/>
</dbReference>
<organism evidence="5 6">
    <name type="scientific">Actibacterium pelagium</name>
    <dbReference type="NCBI Taxonomy" id="2029103"/>
    <lineage>
        <taxon>Bacteria</taxon>
        <taxon>Pseudomonadati</taxon>
        <taxon>Pseudomonadota</taxon>
        <taxon>Alphaproteobacteria</taxon>
        <taxon>Rhodobacterales</taxon>
        <taxon>Roseobacteraceae</taxon>
        <taxon>Actibacterium</taxon>
    </lineage>
</organism>
<dbReference type="Gene3D" id="1.10.12.10">
    <property type="entry name" value="Lyase 2-enoyl-coa Hydratase, Chain A, domain 2"/>
    <property type="match status" value="1"/>
</dbReference>
<dbReference type="Pfam" id="PF00378">
    <property type="entry name" value="ECH_1"/>
    <property type="match status" value="1"/>
</dbReference>
<keyword evidence="3" id="KW-0456">Lyase</keyword>
<dbReference type="InterPro" id="IPR014748">
    <property type="entry name" value="Enoyl-CoA_hydra_C"/>
</dbReference>
<comment type="caution">
    <text evidence="5">The sequence shown here is derived from an EMBL/GenBank/DDBJ whole genome shotgun (WGS) entry which is preliminary data.</text>
</comment>
<dbReference type="OrthoDB" id="5730382at2"/>
<keyword evidence="6" id="KW-1185">Reference proteome</keyword>
<dbReference type="InterPro" id="IPR029045">
    <property type="entry name" value="ClpP/crotonase-like_dom_sf"/>
</dbReference>
<accession>A0A917EKN3</accession>
<evidence type="ECO:0000256" key="1">
    <source>
        <dbReference type="ARBA" id="ARBA00005254"/>
    </source>
</evidence>
<dbReference type="PANTHER" id="PTHR11941:SF169">
    <property type="entry name" value="(7AS)-7A-METHYL-1,5-DIOXO-2,3,5,6,7,7A-HEXAHYDRO-1H-INDENE-CARBOXYL-COA HYDROLASE"/>
    <property type="match status" value="1"/>
</dbReference>
<name>A0A917EKN3_9RHOB</name>
<dbReference type="PANTHER" id="PTHR11941">
    <property type="entry name" value="ENOYL-COA HYDRATASE-RELATED"/>
    <property type="match status" value="1"/>
</dbReference>
<evidence type="ECO:0000313" key="5">
    <source>
        <dbReference type="EMBL" id="GGE48433.1"/>
    </source>
</evidence>
<gene>
    <name evidence="5" type="ORF">GCM10011517_15360</name>
</gene>
<evidence type="ECO:0000256" key="4">
    <source>
        <dbReference type="RuleBase" id="RU003707"/>
    </source>
</evidence>
<dbReference type="Proteomes" id="UP000606730">
    <property type="component" value="Unassembled WGS sequence"/>
</dbReference>
<proteinExistence type="inferred from homology"/>
<dbReference type="EMBL" id="BMKN01000001">
    <property type="protein sequence ID" value="GGE48433.1"/>
    <property type="molecule type" value="Genomic_DNA"/>
</dbReference>
<evidence type="ECO:0000256" key="2">
    <source>
        <dbReference type="ARBA" id="ARBA00023098"/>
    </source>
</evidence>
<reference evidence="5" key="1">
    <citation type="journal article" date="2014" name="Int. J. Syst. Evol. Microbiol.">
        <title>Complete genome sequence of Corynebacterium casei LMG S-19264T (=DSM 44701T), isolated from a smear-ripened cheese.</title>
        <authorList>
            <consortium name="US DOE Joint Genome Institute (JGI-PGF)"/>
            <person name="Walter F."/>
            <person name="Albersmeier A."/>
            <person name="Kalinowski J."/>
            <person name="Ruckert C."/>
        </authorList>
    </citation>
    <scope>NUCLEOTIDE SEQUENCE</scope>
    <source>
        <strain evidence="5">CGMCC 1.16012</strain>
    </source>
</reference>
<dbReference type="FunFam" id="3.90.226.10:FF:000009">
    <property type="entry name" value="Carnitinyl-CoA dehydratase"/>
    <property type="match status" value="1"/>
</dbReference>